<gene>
    <name evidence="2" type="ORF">DDZ16_13330</name>
</gene>
<keyword evidence="1" id="KW-0472">Membrane</keyword>
<protein>
    <submittedName>
        <fullName evidence="2">Uncharacterized protein</fullName>
    </submittedName>
</protein>
<dbReference type="AlphaFoldDB" id="A0A2U2B7F3"/>
<evidence type="ECO:0000313" key="2">
    <source>
        <dbReference type="EMBL" id="PWD98985.1"/>
    </source>
</evidence>
<evidence type="ECO:0000313" key="3">
    <source>
        <dbReference type="Proteomes" id="UP000244956"/>
    </source>
</evidence>
<name>A0A2U2B7F3_9BACT</name>
<proteinExistence type="predicted"/>
<dbReference type="EMBL" id="QEWP01000010">
    <property type="protein sequence ID" value="PWD98985.1"/>
    <property type="molecule type" value="Genomic_DNA"/>
</dbReference>
<feature type="transmembrane region" description="Helical" evidence="1">
    <location>
        <begin position="86"/>
        <end position="105"/>
    </location>
</feature>
<dbReference type="Proteomes" id="UP000244956">
    <property type="component" value="Unassembled WGS sequence"/>
</dbReference>
<accession>A0A2U2B7F3</accession>
<keyword evidence="1" id="KW-0812">Transmembrane</keyword>
<feature type="transmembrane region" description="Helical" evidence="1">
    <location>
        <begin position="29"/>
        <end position="50"/>
    </location>
</feature>
<reference evidence="2 3" key="1">
    <citation type="submission" date="2018-05" db="EMBL/GenBank/DDBJ databases">
        <title>Marinilabilia rubrum sp. nov., isolated from saltern sediment.</title>
        <authorList>
            <person name="Zhang R."/>
        </authorList>
    </citation>
    <scope>NUCLEOTIDE SEQUENCE [LARGE SCALE GENOMIC DNA]</scope>
    <source>
        <strain evidence="2 3">WTE16</strain>
    </source>
</reference>
<keyword evidence="1" id="KW-1133">Transmembrane helix</keyword>
<feature type="transmembrane region" description="Helical" evidence="1">
    <location>
        <begin position="57"/>
        <end position="74"/>
    </location>
</feature>
<dbReference type="RefSeq" id="WP_109264984.1">
    <property type="nucleotide sequence ID" value="NZ_QEWP01000010.1"/>
</dbReference>
<organism evidence="2 3">
    <name type="scientific">Marinilabilia rubra</name>
    <dbReference type="NCBI Taxonomy" id="2162893"/>
    <lineage>
        <taxon>Bacteria</taxon>
        <taxon>Pseudomonadati</taxon>
        <taxon>Bacteroidota</taxon>
        <taxon>Bacteroidia</taxon>
        <taxon>Marinilabiliales</taxon>
        <taxon>Marinilabiliaceae</taxon>
        <taxon>Marinilabilia</taxon>
    </lineage>
</organism>
<sequence length="119" mass="12666">MKSKSLLFTGLALVFLSLGLKLFEIEWYSVVLIAGIVLKVTYLITGLLSGRLAGGRYLAMLFAGIAMVGAGGFLKSSLASPVPGAWIMGGGFLLKAVSIVLMVVVGRKRRMQAEKLMSQ</sequence>
<keyword evidence="3" id="KW-1185">Reference proteome</keyword>
<comment type="caution">
    <text evidence="2">The sequence shown here is derived from an EMBL/GenBank/DDBJ whole genome shotgun (WGS) entry which is preliminary data.</text>
</comment>
<dbReference type="OrthoDB" id="1121986at2"/>
<evidence type="ECO:0000256" key="1">
    <source>
        <dbReference type="SAM" id="Phobius"/>
    </source>
</evidence>